<reference evidence="1 2" key="1">
    <citation type="journal article" date="2013" name="J. Virol.">
        <title>Insights into head-tailed viruses infecting extremely halophilic archaea.</title>
        <authorList>
            <person name="Pietila M.K."/>
            <person name="Laurinmaki P."/>
            <person name="Russell D.A."/>
            <person name="Ko C.C."/>
            <person name="Jacobs-Sera D."/>
            <person name="Butcher S.J."/>
            <person name="Bamford D.H."/>
            <person name="Hendrix R.W."/>
        </authorList>
    </citation>
    <scope>NUCLEOTIDE SEQUENCE [LARGE SCALE GENOMIC DNA]</scope>
</reference>
<dbReference type="GeneID" id="14477151"/>
<evidence type="ECO:0000313" key="2">
    <source>
        <dbReference type="Proteomes" id="UP000011138"/>
    </source>
</evidence>
<sequence length="324" mass="37146">MPVQNRHEVKTKDGVDLDELLEKSRTLIDIYNDQERPFRDMFAEMVDQQTFYSEPQNADVYWEELAEGEHPRTVGREPEDNQIFIRDKKFGRSVGMTQDFIEKHTEERVLRKIRNMLEGADNTMRELIISALETGYAQGQELWYEVPDYGEYQFSQTHSHKFDTTDSLFDNDGTDDTAYPAHRHIEKAKQELTHHGFEGPFVALVSSEFKYALRDEIAWDAQYHIPMATGMRSADIFDLDIVIDGVRLVESPWMTGMKMWVTQANNGSPVKVYEDSPVHLRQGSEGGGPVLSPGDFVGANAYARWGVKNVDPLRAVYVNATQVE</sequence>
<dbReference type="KEGG" id="vg:14477151"/>
<protein>
    <submittedName>
        <fullName evidence="1">Capsid protein</fullName>
    </submittedName>
</protein>
<accession>L7TN45</accession>
<dbReference type="EMBL" id="KC117376">
    <property type="protein sequence ID" value="AGC34282.1"/>
    <property type="molecule type" value="Genomic_DNA"/>
</dbReference>
<name>L7TN45_9CAUD</name>
<gene>
    <name evidence="1" type="primary">13</name>
    <name evidence="1" type="ORF">HSTV2_13</name>
</gene>
<keyword evidence="2" id="KW-1185">Reference proteome</keyword>
<dbReference type="RefSeq" id="YP_007379092.1">
    <property type="nucleotide sequence ID" value="NC_020159.1"/>
</dbReference>
<evidence type="ECO:0000313" key="1">
    <source>
        <dbReference type="EMBL" id="AGC34282.1"/>
    </source>
</evidence>
<dbReference type="Proteomes" id="UP000011138">
    <property type="component" value="Segment"/>
</dbReference>
<dbReference type="OrthoDB" id="14348at10239"/>
<organism evidence="1 2">
    <name type="scientific">Halorubrum sodomense tailed virus 2</name>
    <dbReference type="NCBI Taxonomy" id="1262527"/>
    <lineage>
        <taxon>Viruses</taxon>
        <taxon>Duplodnaviria</taxon>
        <taxon>Heunggongvirae</taxon>
        <taxon>Uroviricota</taxon>
        <taxon>Caudoviricetes</taxon>
        <taxon>Thumleimavirales</taxon>
        <taxon>Hafunaviridae</taxon>
        <taxon>Mincapvirus</taxon>
        <taxon>Mincapvirus eilatense</taxon>
        <taxon>Mincapvirus HSTV2</taxon>
    </lineage>
</organism>
<proteinExistence type="predicted"/>